<name>A0A0J9XFY6_GEOCN</name>
<feature type="transmembrane region" description="Helical" evidence="8">
    <location>
        <begin position="428"/>
        <end position="448"/>
    </location>
</feature>
<dbReference type="EMBL" id="CCBN010000015">
    <property type="protein sequence ID" value="CDO56466.1"/>
    <property type="molecule type" value="Genomic_DNA"/>
</dbReference>
<evidence type="ECO:0000313" key="12">
    <source>
        <dbReference type="Proteomes" id="UP000242525"/>
    </source>
</evidence>
<dbReference type="AlphaFoldDB" id="A0A0J9XFY6"/>
<dbReference type="Gene3D" id="1.20.1250.20">
    <property type="entry name" value="MFS general substrate transporter like domains"/>
    <property type="match status" value="1"/>
</dbReference>
<evidence type="ECO:0000256" key="3">
    <source>
        <dbReference type="ARBA" id="ARBA00022448"/>
    </source>
</evidence>
<dbReference type="InterPro" id="IPR045263">
    <property type="entry name" value="GLUT"/>
</dbReference>
<gene>
    <name evidence="11" type="ORF">BN980_GECA15s01605g</name>
</gene>
<evidence type="ECO:0000256" key="4">
    <source>
        <dbReference type="ARBA" id="ARBA00022692"/>
    </source>
</evidence>
<feature type="transmembrane region" description="Helical" evidence="8">
    <location>
        <begin position="147"/>
        <end position="169"/>
    </location>
</feature>
<evidence type="ECO:0000256" key="8">
    <source>
        <dbReference type="SAM" id="Phobius"/>
    </source>
</evidence>
<evidence type="ECO:0000259" key="10">
    <source>
        <dbReference type="PROSITE" id="PS50850"/>
    </source>
</evidence>
<dbReference type="GO" id="GO:0015149">
    <property type="term" value="F:hexose transmembrane transporter activity"/>
    <property type="evidence" value="ECO:0007669"/>
    <property type="project" value="TreeGrafter"/>
</dbReference>
<organism evidence="11 12">
    <name type="scientific">Geotrichum candidum</name>
    <name type="common">Oospora lactis</name>
    <name type="synonym">Dipodascus geotrichum</name>
    <dbReference type="NCBI Taxonomy" id="1173061"/>
    <lineage>
        <taxon>Eukaryota</taxon>
        <taxon>Fungi</taxon>
        <taxon>Dikarya</taxon>
        <taxon>Ascomycota</taxon>
        <taxon>Saccharomycotina</taxon>
        <taxon>Dipodascomycetes</taxon>
        <taxon>Dipodascales</taxon>
        <taxon>Dipodascaceae</taxon>
        <taxon>Geotrichum</taxon>
    </lineage>
</organism>
<feature type="transmembrane region" description="Helical" evidence="8">
    <location>
        <begin position="402"/>
        <end position="422"/>
    </location>
</feature>
<feature type="chain" id="PRO_5005325808" evidence="9">
    <location>
        <begin position="21"/>
        <end position="464"/>
    </location>
</feature>
<keyword evidence="12" id="KW-1185">Reference proteome</keyword>
<keyword evidence="3 7" id="KW-0813">Transport</keyword>
<feature type="transmembrane region" description="Helical" evidence="8">
    <location>
        <begin position="273"/>
        <end position="296"/>
    </location>
</feature>
<keyword evidence="9" id="KW-0732">Signal</keyword>
<dbReference type="InterPro" id="IPR020846">
    <property type="entry name" value="MFS_dom"/>
</dbReference>
<keyword evidence="5 8" id="KW-1133">Transmembrane helix</keyword>
<dbReference type="PROSITE" id="PS00217">
    <property type="entry name" value="SUGAR_TRANSPORT_2"/>
    <property type="match status" value="1"/>
</dbReference>
<dbReference type="STRING" id="1173061.A0A0J9XFY6"/>
<feature type="signal peptide" evidence="9">
    <location>
        <begin position="1"/>
        <end position="20"/>
    </location>
</feature>
<dbReference type="PROSITE" id="PS00216">
    <property type="entry name" value="SUGAR_TRANSPORT_1"/>
    <property type="match status" value="1"/>
</dbReference>
<dbReference type="SUPFAM" id="SSF103473">
    <property type="entry name" value="MFS general substrate transporter"/>
    <property type="match status" value="1"/>
</dbReference>
<evidence type="ECO:0000256" key="1">
    <source>
        <dbReference type="ARBA" id="ARBA00004141"/>
    </source>
</evidence>
<evidence type="ECO:0000313" key="11">
    <source>
        <dbReference type="EMBL" id="CDO56466.1"/>
    </source>
</evidence>
<evidence type="ECO:0000256" key="7">
    <source>
        <dbReference type="RuleBase" id="RU003346"/>
    </source>
</evidence>
<feature type="transmembrane region" description="Helical" evidence="8">
    <location>
        <begin position="368"/>
        <end position="390"/>
    </location>
</feature>
<proteinExistence type="inferred from homology"/>
<protein>
    <submittedName>
        <fullName evidence="11">Similar to Saccharomyces cerevisiae YBR241C Putative transporter</fullName>
    </submittedName>
</protein>
<dbReference type="PRINTS" id="PR00171">
    <property type="entry name" value="SUGRTRNSPORT"/>
</dbReference>
<dbReference type="InterPro" id="IPR005828">
    <property type="entry name" value="MFS_sugar_transport-like"/>
</dbReference>
<feature type="transmembrane region" description="Helical" evidence="8">
    <location>
        <begin position="302"/>
        <end position="324"/>
    </location>
</feature>
<dbReference type="PROSITE" id="PS50850">
    <property type="entry name" value="MFS"/>
    <property type="match status" value="1"/>
</dbReference>
<keyword evidence="6 8" id="KW-0472">Membrane</keyword>
<dbReference type="PANTHER" id="PTHR23503:SF8">
    <property type="entry name" value="FACILITATED GLUCOSE TRANSPORTER PROTEIN 1"/>
    <property type="match status" value="1"/>
</dbReference>
<dbReference type="GO" id="GO:0016020">
    <property type="term" value="C:membrane"/>
    <property type="evidence" value="ECO:0007669"/>
    <property type="project" value="UniProtKB-SubCell"/>
</dbReference>
<dbReference type="Pfam" id="PF00083">
    <property type="entry name" value="Sugar_tr"/>
    <property type="match status" value="1"/>
</dbReference>
<dbReference type="Proteomes" id="UP000242525">
    <property type="component" value="Unassembled WGS sequence"/>
</dbReference>
<feature type="transmembrane region" description="Helical" evidence="8">
    <location>
        <begin position="89"/>
        <end position="109"/>
    </location>
</feature>
<dbReference type="InterPro" id="IPR036259">
    <property type="entry name" value="MFS_trans_sf"/>
</dbReference>
<comment type="caution">
    <text evidence="11">The sequence shown here is derived from an EMBL/GenBank/DDBJ whole genome shotgun (WGS) entry which is preliminary data.</text>
</comment>
<evidence type="ECO:0000256" key="5">
    <source>
        <dbReference type="ARBA" id="ARBA00022989"/>
    </source>
</evidence>
<feature type="transmembrane region" description="Helical" evidence="8">
    <location>
        <begin position="175"/>
        <end position="196"/>
    </location>
</feature>
<accession>A0A0J9XFY6</accession>
<reference evidence="11" key="1">
    <citation type="submission" date="2014-03" db="EMBL/GenBank/DDBJ databases">
        <authorList>
            <person name="Casaregola S."/>
        </authorList>
    </citation>
    <scope>NUCLEOTIDE SEQUENCE [LARGE SCALE GENOMIC DNA]</scope>
    <source>
        <strain evidence="11">CLIB 918</strain>
    </source>
</reference>
<feature type="domain" description="Major facilitator superfamily (MFS) profile" evidence="10">
    <location>
        <begin position="12"/>
        <end position="452"/>
    </location>
</feature>
<feature type="transmembrane region" description="Helical" evidence="8">
    <location>
        <begin position="61"/>
        <end position="82"/>
    </location>
</feature>
<evidence type="ECO:0000256" key="6">
    <source>
        <dbReference type="ARBA" id="ARBA00023136"/>
    </source>
</evidence>
<keyword evidence="4 8" id="KW-0812">Transmembrane</keyword>
<evidence type="ECO:0000256" key="9">
    <source>
        <dbReference type="SAM" id="SignalP"/>
    </source>
</evidence>
<dbReference type="PANTHER" id="PTHR23503">
    <property type="entry name" value="SOLUTE CARRIER FAMILY 2"/>
    <property type="match status" value="1"/>
</dbReference>
<dbReference type="InterPro" id="IPR005829">
    <property type="entry name" value="Sugar_transporter_CS"/>
</dbReference>
<feature type="transmembrane region" description="Helical" evidence="8">
    <location>
        <begin position="115"/>
        <end position="135"/>
    </location>
</feature>
<dbReference type="NCBIfam" id="TIGR00879">
    <property type="entry name" value="SP"/>
    <property type="match status" value="1"/>
</dbReference>
<evidence type="ECO:0000256" key="2">
    <source>
        <dbReference type="ARBA" id="ARBA00010992"/>
    </source>
</evidence>
<dbReference type="InterPro" id="IPR003663">
    <property type="entry name" value="Sugar/inositol_transpt"/>
</dbReference>
<dbReference type="OrthoDB" id="4540492at2759"/>
<comment type="similarity">
    <text evidence="2 7">Belongs to the major facilitator superfamily. Sugar transporter (TC 2.A.1.1) family.</text>
</comment>
<sequence>MNRQALFRLSLVVFVECLGALQYGYHLAELNAPEGYISCRLAPNTHTEIDCIPMDASEVGLVTSIFSVGGLIAATCAGTLAGRYGRRRLSIYSCFPFIAGSLLMAFASNVRHLQAGRFITGLGAGTAIVVVPLYLNEISPPNLRGMLGFMNQFSINIGILLAQFLGLAYSNFSQWRYILFGGAVIASLNAFLLYFIPESPKWLVSAGRIEEGRRALQLLRYSVDVEDEFSVYANEEEAEGLLDSSGSNVAVARTPNQVSIVKFCTAETHRPKFIAVAGVMAFQQLCGVNSIIFYGVSVLATLFPQLAPVLNCVISILNCIVTAYSSTIVDKYGRKLLLISSIAGMAVTSALLGFGITHSFPTLSAVSAMMFVVSFAMGLGPIPFMVISELVPETSVGAAQSVGTTINWLATFLVGLLFPILQKSMSGQVYYIFSLMGVCGIIFTKYFVPETRGKSSMIEIWGTR</sequence>
<comment type="subcellular location">
    <subcellularLocation>
        <location evidence="1">Membrane</location>
        <topology evidence="1">Multi-pass membrane protein</topology>
    </subcellularLocation>
</comment>
<feature type="transmembrane region" description="Helical" evidence="8">
    <location>
        <begin position="336"/>
        <end position="356"/>
    </location>
</feature>